<evidence type="ECO:0000313" key="2">
    <source>
        <dbReference type="EMBL" id="GAA2106589.1"/>
    </source>
</evidence>
<organism evidence="2 3">
    <name type="scientific">Streptomyces synnematoformans</name>
    <dbReference type="NCBI Taxonomy" id="415721"/>
    <lineage>
        <taxon>Bacteria</taxon>
        <taxon>Bacillati</taxon>
        <taxon>Actinomycetota</taxon>
        <taxon>Actinomycetes</taxon>
        <taxon>Kitasatosporales</taxon>
        <taxon>Streptomycetaceae</taxon>
        <taxon>Streptomyces</taxon>
    </lineage>
</organism>
<feature type="transmembrane region" description="Helical" evidence="1">
    <location>
        <begin position="143"/>
        <end position="164"/>
    </location>
</feature>
<evidence type="ECO:0000313" key="3">
    <source>
        <dbReference type="Proteomes" id="UP001500443"/>
    </source>
</evidence>
<keyword evidence="3" id="KW-1185">Reference proteome</keyword>
<protein>
    <recommendedName>
        <fullName evidence="4">DUF2812 domain-containing protein</fullName>
    </recommendedName>
</protein>
<keyword evidence="1" id="KW-0472">Membrane</keyword>
<accession>A0ABN2X861</accession>
<comment type="caution">
    <text evidence="2">The sequence shown here is derived from an EMBL/GenBank/DDBJ whole genome shotgun (WGS) entry which is preliminary data.</text>
</comment>
<evidence type="ECO:0000256" key="1">
    <source>
        <dbReference type="SAM" id="Phobius"/>
    </source>
</evidence>
<proteinExistence type="predicted"/>
<sequence>MEAAEIIAYFDGRPAFTLYISNRDSFEIPLMIDLAYEFGYVFRFAYPGRWTQRLIFERDDGEQARARAWWSVYHYRRYGTWGRPQPRVPLPAHMGPRIDPFEAAKARHALGMHLNMSWRGGIIAQIGALLVVAVWRLHDEPAILISVVSVGVALATLFALRVRFPSKRVRRHQRTVATFELQQAVERGFIPPPPSGSPGG</sequence>
<dbReference type="Proteomes" id="UP001500443">
    <property type="component" value="Unassembled WGS sequence"/>
</dbReference>
<dbReference type="RefSeq" id="WP_344286642.1">
    <property type="nucleotide sequence ID" value="NZ_BAAAPF010000001.1"/>
</dbReference>
<reference evidence="2 3" key="1">
    <citation type="journal article" date="2019" name="Int. J. Syst. Evol. Microbiol.">
        <title>The Global Catalogue of Microorganisms (GCM) 10K type strain sequencing project: providing services to taxonomists for standard genome sequencing and annotation.</title>
        <authorList>
            <consortium name="The Broad Institute Genomics Platform"/>
            <consortium name="The Broad Institute Genome Sequencing Center for Infectious Disease"/>
            <person name="Wu L."/>
            <person name="Ma J."/>
        </authorList>
    </citation>
    <scope>NUCLEOTIDE SEQUENCE [LARGE SCALE GENOMIC DNA]</scope>
    <source>
        <strain evidence="2 3">JCM 15481</strain>
    </source>
</reference>
<name>A0ABN2X861_9ACTN</name>
<dbReference type="EMBL" id="BAAAPF010000001">
    <property type="protein sequence ID" value="GAA2106589.1"/>
    <property type="molecule type" value="Genomic_DNA"/>
</dbReference>
<feature type="transmembrane region" description="Helical" evidence="1">
    <location>
        <begin position="117"/>
        <end position="137"/>
    </location>
</feature>
<gene>
    <name evidence="2" type="ORF">GCM10009802_01060</name>
</gene>
<evidence type="ECO:0008006" key="4">
    <source>
        <dbReference type="Google" id="ProtNLM"/>
    </source>
</evidence>
<keyword evidence="1" id="KW-1133">Transmembrane helix</keyword>
<keyword evidence="1" id="KW-0812">Transmembrane</keyword>